<evidence type="ECO:0000313" key="1">
    <source>
        <dbReference type="EMBL" id="CAG8519234.1"/>
    </source>
</evidence>
<feature type="non-terminal residue" evidence="1">
    <location>
        <position position="120"/>
    </location>
</feature>
<evidence type="ECO:0000313" key="2">
    <source>
        <dbReference type="Proteomes" id="UP000789860"/>
    </source>
</evidence>
<organism evidence="1 2">
    <name type="scientific">Scutellospora calospora</name>
    <dbReference type="NCBI Taxonomy" id="85575"/>
    <lineage>
        <taxon>Eukaryota</taxon>
        <taxon>Fungi</taxon>
        <taxon>Fungi incertae sedis</taxon>
        <taxon>Mucoromycota</taxon>
        <taxon>Glomeromycotina</taxon>
        <taxon>Glomeromycetes</taxon>
        <taxon>Diversisporales</taxon>
        <taxon>Gigasporaceae</taxon>
        <taxon>Scutellospora</taxon>
    </lineage>
</organism>
<keyword evidence="2" id="KW-1185">Reference proteome</keyword>
<sequence length="120" mass="13497">MPPGQTSGNGPPAMRDDLEKIVYEMNPSIRQSIRISKQFDIRDVDRLTTVDTGYSEKGDIEAPEIINNSRYIENNCVKSPKPDDNDDSYISKEPVQYIERNDEKGSKPTNSTSNIENVCA</sequence>
<dbReference type="EMBL" id="CAJVPM010004993">
    <property type="protein sequence ID" value="CAG8519234.1"/>
    <property type="molecule type" value="Genomic_DNA"/>
</dbReference>
<gene>
    <name evidence="1" type="ORF">SCALOS_LOCUS3999</name>
</gene>
<name>A0ACA9LB71_9GLOM</name>
<reference evidence="1" key="1">
    <citation type="submission" date="2021-06" db="EMBL/GenBank/DDBJ databases">
        <authorList>
            <person name="Kallberg Y."/>
            <person name="Tangrot J."/>
            <person name="Rosling A."/>
        </authorList>
    </citation>
    <scope>NUCLEOTIDE SEQUENCE</scope>
    <source>
        <strain evidence="1">AU212A</strain>
    </source>
</reference>
<accession>A0ACA9LB71</accession>
<dbReference type="Proteomes" id="UP000789860">
    <property type="component" value="Unassembled WGS sequence"/>
</dbReference>
<comment type="caution">
    <text evidence="1">The sequence shown here is derived from an EMBL/GenBank/DDBJ whole genome shotgun (WGS) entry which is preliminary data.</text>
</comment>
<protein>
    <submittedName>
        <fullName evidence="1">6397_t:CDS:1</fullName>
    </submittedName>
</protein>
<proteinExistence type="predicted"/>